<accession>A0ABQ1WRL9</accession>
<gene>
    <name evidence="15" type="primary">phuR</name>
    <name evidence="15" type="ORF">GCM10011532_28260</name>
</gene>
<evidence type="ECO:0000256" key="2">
    <source>
        <dbReference type="ARBA" id="ARBA00022448"/>
    </source>
</evidence>
<dbReference type="InterPro" id="IPR000531">
    <property type="entry name" value="Beta-barrel_TonB"/>
</dbReference>
<evidence type="ECO:0000313" key="15">
    <source>
        <dbReference type="EMBL" id="GGG42749.1"/>
    </source>
</evidence>
<keyword evidence="6 11" id="KW-0798">TonB box</keyword>
<evidence type="ECO:0000256" key="4">
    <source>
        <dbReference type="ARBA" id="ARBA00022692"/>
    </source>
</evidence>
<dbReference type="Gene3D" id="2.170.130.10">
    <property type="entry name" value="TonB-dependent receptor, plug domain"/>
    <property type="match status" value="1"/>
</dbReference>
<sequence length="752" mass="84113">MRNTLLITLLLAVNTIIYSQNQLSGTIKNTDSQESIISANVYLPQLEKGTISDFNGAFTLKNIPDGTYKLIVSSVGFATLNLEISVPSEEINIKLKPSAIEMEEVIVSTPFHQLQSENVMKVERKSISELNKKGAVNLSDGITQIAGVESLTTGVGIGKPVIRGLSSNRVLVYTQGVRLENQQYGDEHGLGISSKGIGSVEVIKGPASLLYGSDAIGGVLYLNPESYANSGKTNAALESDYFSNTLGYQTSLMAKTSGEKLKFLARGSYASHSDYEDGNETRVTNTRFNEKDVKAGIGFQDKNYKADLRYNFNRSEIGIPEEIGVQSKDKEPLLPFQKIDNHVLSLDNRFYFQNSSLDFKLGYQYNNRKEFEEHHHEEEETEEEHSEEEEEASGEPALEMHLETINYNLKYNLPKFGNFETIVGVQGMYQTNTNFGEEILIPDAETFDFGIFATTHYHLENWDFQGGLRFDNRTLESIAYQAENDDVVEGIDRSFNSFNAALGAKYQFDQKFIARLNLASGFRAPNLSELTSNGDHNGANRYEIGNSDLENEQNFQVDLALEWRNKHFEAYINAFNNHVSNYIFISPTAEIIEEEPVFRYEQANANLYGGEIGIHIHPHPLDWLHLESSFETVTGKLSEGGYLPLIPANSITNTLRIEFEGSNTFSEKYSFIRLKNVFDQNNPGQFETETKGYGLLGAGLGGTIQFKEFSLELSASGNNLLNKKYFSHLSRLKPDGIFNIGRNLMLSASFSI</sequence>
<name>A0ABQ1WRL9_9FLAO</name>
<dbReference type="Pfam" id="PF13715">
    <property type="entry name" value="CarbopepD_reg_2"/>
    <property type="match status" value="1"/>
</dbReference>
<organism evidence="15 16">
    <name type="scientific">Christiangramia forsetii</name>
    <dbReference type="NCBI Taxonomy" id="411153"/>
    <lineage>
        <taxon>Bacteria</taxon>
        <taxon>Pseudomonadati</taxon>
        <taxon>Bacteroidota</taxon>
        <taxon>Flavobacteriia</taxon>
        <taxon>Flavobacteriales</taxon>
        <taxon>Flavobacteriaceae</taxon>
        <taxon>Christiangramia</taxon>
    </lineage>
</organism>
<keyword evidence="5" id="KW-0732">Signal</keyword>
<evidence type="ECO:0000256" key="5">
    <source>
        <dbReference type="ARBA" id="ARBA00022729"/>
    </source>
</evidence>
<evidence type="ECO:0000256" key="10">
    <source>
        <dbReference type="PROSITE-ProRule" id="PRU01360"/>
    </source>
</evidence>
<evidence type="ECO:0000259" key="13">
    <source>
        <dbReference type="Pfam" id="PF00593"/>
    </source>
</evidence>
<dbReference type="InterPro" id="IPR039426">
    <property type="entry name" value="TonB-dep_rcpt-like"/>
</dbReference>
<evidence type="ECO:0000256" key="3">
    <source>
        <dbReference type="ARBA" id="ARBA00022452"/>
    </source>
</evidence>
<feature type="domain" description="TonB-dependent receptor-like beta-barrel" evidence="13">
    <location>
        <begin position="280"/>
        <end position="720"/>
    </location>
</feature>
<comment type="caution">
    <text evidence="15">The sequence shown here is derived from an EMBL/GenBank/DDBJ whole genome shotgun (WGS) entry which is preliminary data.</text>
</comment>
<reference evidence="16" key="1">
    <citation type="journal article" date="2019" name="Int. J. Syst. Evol. Microbiol.">
        <title>The Global Catalogue of Microorganisms (GCM) 10K type strain sequencing project: providing services to taxonomists for standard genome sequencing and annotation.</title>
        <authorList>
            <consortium name="The Broad Institute Genomics Platform"/>
            <consortium name="The Broad Institute Genome Sequencing Center for Infectious Disease"/>
            <person name="Wu L."/>
            <person name="Ma J."/>
        </authorList>
    </citation>
    <scope>NUCLEOTIDE SEQUENCE [LARGE SCALE GENOMIC DNA]</scope>
    <source>
        <strain evidence="16">CGMCC 1.15422</strain>
    </source>
</reference>
<keyword evidence="9 10" id="KW-0998">Cell outer membrane</keyword>
<dbReference type="SUPFAM" id="SSF49464">
    <property type="entry name" value="Carboxypeptidase regulatory domain-like"/>
    <property type="match status" value="1"/>
</dbReference>
<proteinExistence type="inferred from homology"/>
<evidence type="ECO:0000256" key="6">
    <source>
        <dbReference type="ARBA" id="ARBA00023077"/>
    </source>
</evidence>
<dbReference type="Proteomes" id="UP000605733">
    <property type="component" value="Unassembled WGS sequence"/>
</dbReference>
<evidence type="ECO:0000256" key="1">
    <source>
        <dbReference type="ARBA" id="ARBA00004571"/>
    </source>
</evidence>
<comment type="similarity">
    <text evidence="10 11">Belongs to the TonB-dependent receptor family.</text>
</comment>
<dbReference type="PROSITE" id="PS52016">
    <property type="entry name" value="TONB_DEPENDENT_REC_3"/>
    <property type="match status" value="1"/>
</dbReference>
<keyword evidence="7 10" id="KW-0472">Membrane</keyword>
<evidence type="ECO:0000259" key="14">
    <source>
        <dbReference type="Pfam" id="PF07715"/>
    </source>
</evidence>
<comment type="subcellular location">
    <subcellularLocation>
        <location evidence="1 10">Cell outer membrane</location>
        <topology evidence="1 10">Multi-pass membrane protein</topology>
    </subcellularLocation>
</comment>
<feature type="domain" description="TonB-dependent receptor plug" evidence="14">
    <location>
        <begin position="125"/>
        <end position="219"/>
    </location>
</feature>
<dbReference type="InterPro" id="IPR036942">
    <property type="entry name" value="Beta-barrel_TonB_sf"/>
</dbReference>
<dbReference type="Gene3D" id="2.40.170.20">
    <property type="entry name" value="TonB-dependent receptor, beta-barrel domain"/>
    <property type="match status" value="1"/>
</dbReference>
<keyword evidence="2 10" id="KW-0813">Transport</keyword>
<keyword evidence="8 15" id="KW-0675">Receptor</keyword>
<dbReference type="InterPro" id="IPR037066">
    <property type="entry name" value="Plug_dom_sf"/>
</dbReference>
<dbReference type="RefSeq" id="WP_011709349.1">
    <property type="nucleotide sequence ID" value="NZ_BMIX01000007.1"/>
</dbReference>
<keyword evidence="16" id="KW-1185">Reference proteome</keyword>
<dbReference type="InterPro" id="IPR008969">
    <property type="entry name" value="CarboxyPept-like_regulatory"/>
</dbReference>
<dbReference type="PANTHER" id="PTHR30069">
    <property type="entry name" value="TONB-DEPENDENT OUTER MEMBRANE RECEPTOR"/>
    <property type="match status" value="1"/>
</dbReference>
<dbReference type="SUPFAM" id="SSF56935">
    <property type="entry name" value="Porins"/>
    <property type="match status" value="1"/>
</dbReference>
<keyword evidence="4 10" id="KW-0812">Transmembrane</keyword>
<evidence type="ECO:0000256" key="12">
    <source>
        <dbReference type="SAM" id="MobiDB-lite"/>
    </source>
</evidence>
<keyword evidence="3 10" id="KW-1134">Transmembrane beta strand</keyword>
<dbReference type="Pfam" id="PF07715">
    <property type="entry name" value="Plug"/>
    <property type="match status" value="1"/>
</dbReference>
<dbReference type="InterPro" id="IPR012910">
    <property type="entry name" value="Plug_dom"/>
</dbReference>
<evidence type="ECO:0000313" key="16">
    <source>
        <dbReference type="Proteomes" id="UP000605733"/>
    </source>
</evidence>
<feature type="region of interest" description="Disordered" evidence="12">
    <location>
        <begin position="371"/>
        <end position="394"/>
    </location>
</feature>
<evidence type="ECO:0000256" key="11">
    <source>
        <dbReference type="RuleBase" id="RU003357"/>
    </source>
</evidence>
<feature type="compositionally biased region" description="Acidic residues" evidence="12">
    <location>
        <begin position="379"/>
        <end position="393"/>
    </location>
</feature>
<evidence type="ECO:0000256" key="8">
    <source>
        <dbReference type="ARBA" id="ARBA00023170"/>
    </source>
</evidence>
<evidence type="ECO:0000256" key="9">
    <source>
        <dbReference type="ARBA" id="ARBA00023237"/>
    </source>
</evidence>
<dbReference type="Gene3D" id="2.60.40.1120">
    <property type="entry name" value="Carboxypeptidase-like, regulatory domain"/>
    <property type="match status" value="1"/>
</dbReference>
<evidence type="ECO:0000256" key="7">
    <source>
        <dbReference type="ARBA" id="ARBA00023136"/>
    </source>
</evidence>
<dbReference type="EMBL" id="BMIX01000007">
    <property type="protein sequence ID" value="GGG42749.1"/>
    <property type="molecule type" value="Genomic_DNA"/>
</dbReference>
<dbReference type="PANTHER" id="PTHR30069:SF29">
    <property type="entry name" value="HEMOGLOBIN AND HEMOGLOBIN-HAPTOGLOBIN-BINDING PROTEIN 1-RELATED"/>
    <property type="match status" value="1"/>
</dbReference>
<protein>
    <submittedName>
        <fullName evidence="15">TonB-dependent receptor</fullName>
    </submittedName>
</protein>
<dbReference type="Pfam" id="PF00593">
    <property type="entry name" value="TonB_dep_Rec_b-barrel"/>
    <property type="match status" value="1"/>
</dbReference>